<keyword evidence="4 5" id="KW-0648">Protein biosynthesis</keyword>
<evidence type="ECO:0000313" key="7">
    <source>
        <dbReference type="EMBL" id="KAJ7771129.1"/>
    </source>
</evidence>
<dbReference type="InterPro" id="IPR027528">
    <property type="entry name" value="eIF3m"/>
</dbReference>
<dbReference type="InterPro" id="IPR000717">
    <property type="entry name" value="PCI_dom"/>
</dbReference>
<keyword evidence="3 5" id="KW-0396">Initiation factor</keyword>
<dbReference type="PROSITE" id="PS50250">
    <property type="entry name" value="PCI"/>
    <property type="match status" value="1"/>
</dbReference>
<keyword evidence="8" id="KW-1185">Reference proteome</keyword>
<evidence type="ECO:0000256" key="5">
    <source>
        <dbReference type="HAMAP-Rule" id="MF_03012"/>
    </source>
</evidence>
<dbReference type="HAMAP" id="MF_03012">
    <property type="entry name" value="eIF3m"/>
    <property type="match status" value="1"/>
</dbReference>
<dbReference type="PANTHER" id="PTHR15350:SF2">
    <property type="entry name" value="EUKARYOTIC TRANSLATION INITIATION FACTOR 3 SUBUNIT M"/>
    <property type="match status" value="1"/>
</dbReference>
<accession>A0AAD7JST1</accession>
<evidence type="ECO:0000259" key="6">
    <source>
        <dbReference type="PROSITE" id="PS50250"/>
    </source>
</evidence>
<evidence type="ECO:0000256" key="2">
    <source>
        <dbReference type="ARBA" id="ARBA00022490"/>
    </source>
</evidence>
<evidence type="ECO:0000256" key="1">
    <source>
        <dbReference type="ARBA" id="ARBA00008482"/>
    </source>
</evidence>
<feature type="domain" description="PCI" evidence="6">
    <location>
        <begin position="206"/>
        <end position="366"/>
    </location>
</feature>
<dbReference type="SUPFAM" id="SSF48371">
    <property type="entry name" value="ARM repeat"/>
    <property type="match status" value="1"/>
</dbReference>
<reference evidence="7" key="1">
    <citation type="submission" date="2023-03" db="EMBL/GenBank/DDBJ databases">
        <title>Massive genome expansion in bonnet fungi (Mycena s.s.) driven by repeated elements and novel gene families across ecological guilds.</title>
        <authorList>
            <consortium name="Lawrence Berkeley National Laboratory"/>
            <person name="Harder C.B."/>
            <person name="Miyauchi S."/>
            <person name="Viragh M."/>
            <person name="Kuo A."/>
            <person name="Thoen E."/>
            <person name="Andreopoulos B."/>
            <person name="Lu D."/>
            <person name="Skrede I."/>
            <person name="Drula E."/>
            <person name="Henrissat B."/>
            <person name="Morin E."/>
            <person name="Kohler A."/>
            <person name="Barry K."/>
            <person name="LaButti K."/>
            <person name="Morin E."/>
            <person name="Salamov A."/>
            <person name="Lipzen A."/>
            <person name="Mereny Z."/>
            <person name="Hegedus B."/>
            <person name="Baldrian P."/>
            <person name="Stursova M."/>
            <person name="Weitz H."/>
            <person name="Taylor A."/>
            <person name="Grigoriev I.V."/>
            <person name="Nagy L.G."/>
            <person name="Martin F."/>
            <person name="Kauserud H."/>
        </authorList>
    </citation>
    <scope>NUCLEOTIDE SEQUENCE</scope>
    <source>
        <strain evidence="7">CBHHK188m</strain>
    </source>
</reference>
<dbReference type="InterPro" id="IPR016024">
    <property type="entry name" value="ARM-type_fold"/>
</dbReference>
<evidence type="ECO:0000313" key="8">
    <source>
        <dbReference type="Proteomes" id="UP001215280"/>
    </source>
</evidence>
<dbReference type="GO" id="GO:0001732">
    <property type="term" value="P:formation of cytoplasmic translation initiation complex"/>
    <property type="evidence" value="ECO:0007669"/>
    <property type="project" value="UniProtKB-UniRule"/>
</dbReference>
<proteinExistence type="inferred from homology"/>
<sequence length="414" mass="46187">MAAADSVAIFAEGTFEEQIQELVNYVVRNRAEEERAAAIRPFQDALKTEAGKKSLEEDDERRRKIFSMVVVDVKSLGDGSEKEIEGFFNLIYSHLFSLYAVDSPETKQFVTGLIETISSASSEQTSIQYRLLSNLFNAIPRKSPLRLTVYSALLNLATANEELDTLQLARIDVEKWLREWDISSEEKSTFLKTIADAYEKSGQPATAYEYSLTYVRSLPAGSPTSQTAAVETIATALRLPFIFDFDPLFKLDAVVAAKDHELFALLHIFLTDGLPQFKSWEDSHPGALEKYQLEHAQLERKIRLLTLASLGFKNIGHDLPYAKVAEALQVEPSEVEKWVIDVIRAGLLSGKLSQTSQSLHITRSTARTFEREQWEALEKRLVAWKAGLAGVLEIVAAARKQAAPHTAGQPQPVA</sequence>
<evidence type="ECO:0000256" key="3">
    <source>
        <dbReference type="ARBA" id="ARBA00022540"/>
    </source>
</evidence>
<protein>
    <recommendedName>
        <fullName evidence="5">Eukaryotic translation initiation factor 3 subunit M</fullName>
        <shortName evidence="5">eIF3m</shortName>
    </recommendedName>
</protein>
<comment type="subcellular location">
    <subcellularLocation>
        <location evidence="5">Cytoplasm</location>
    </subcellularLocation>
</comment>
<comment type="caution">
    <text evidence="7">The sequence shown here is derived from an EMBL/GenBank/DDBJ whole genome shotgun (WGS) entry which is preliminary data.</text>
</comment>
<organism evidence="7 8">
    <name type="scientific">Mycena maculata</name>
    <dbReference type="NCBI Taxonomy" id="230809"/>
    <lineage>
        <taxon>Eukaryota</taxon>
        <taxon>Fungi</taxon>
        <taxon>Dikarya</taxon>
        <taxon>Basidiomycota</taxon>
        <taxon>Agaricomycotina</taxon>
        <taxon>Agaricomycetes</taxon>
        <taxon>Agaricomycetidae</taxon>
        <taxon>Agaricales</taxon>
        <taxon>Marasmiineae</taxon>
        <taxon>Mycenaceae</taxon>
        <taxon>Mycena</taxon>
    </lineage>
</organism>
<dbReference type="EMBL" id="JARJLG010000022">
    <property type="protein sequence ID" value="KAJ7771129.1"/>
    <property type="molecule type" value="Genomic_DNA"/>
</dbReference>
<dbReference type="GO" id="GO:0016282">
    <property type="term" value="C:eukaryotic 43S preinitiation complex"/>
    <property type="evidence" value="ECO:0007669"/>
    <property type="project" value="UniProtKB-UniRule"/>
</dbReference>
<dbReference type="GO" id="GO:0033290">
    <property type="term" value="C:eukaryotic 48S preinitiation complex"/>
    <property type="evidence" value="ECO:0007669"/>
    <property type="project" value="UniProtKB-UniRule"/>
</dbReference>
<evidence type="ECO:0000256" key="4">
    <source>
        <dbReference type="ARBA" id="ARBA00022917"/>
    </source>
</evidence>
<dbReference type="InterPro" id="IPR040750">
    <property type="entry name" value="eIF3m_C_helix"/>
</dbReference>
<dbReference type="Pfam" id="PF01399">
    <property type="entry name" value="PCI"/>
    <property type="match status" value="1"/>
</dbReference>
<comment type="function">
    <text evidence="5">Component of the eukaryotic translation initiation factor 3 (eIF-3) complex, which is involved in protein synthesis of a specialized repertoire of mRNAs and, together with other initiation factors, stimulates binding of mRNA and methionyl-tRNAi to the 40S ribosome. The eIF-3 complex specifically targets and initiates translation of a subset of mRNAs involved in cell proliferation.</text>
</comment>
<dbReference type="GO" id="GO:0003743">
    <property type="term" value="F:translation initiation factor activity"/>
    <property type="evidence" value="ECO:0007669"/>
    <property type="project" value="UniProtKB-UniRule"/>
</dbReference>
<dbReference type="PANTHER" id="PTHR15350">
    <property type="entry name" value="COP9 SIGNALOSOME COMPLEX SUBUNIT 7/DENDRITIC CELL PROTEIN GA17"/>
    <property type="match status" value="1"/>
</dbReference>
<comment type="similarity">
    <text evidence="5">Belongs to the eIF-3 subunit M family.</text>
</comment>
<gene>
    <name evidence="7" type="ORF">DFH07DRAFT_242206</name>
</gene>
<dbReference type="GO" id="GO:0071541">
    <property type="term" value="C:eukaryotic translation initiation factor 3 complex, eIF3m"/>
    <property type="evidence" value="ECO:0007669"/>
    <property type="project" value="UniProtKB-UniRule"/>
</dbReference>
<comment type="subunit">
    <text evidence="5">Component of the eukaryotic translation initiation factor 3 (eIF-3) complex.</text>
</comment>
<name>A0AAD7JST1_9AGAR</name>
<dbReference type="Pfam" id="PF18005">
    <property type="entry name" value="eIF3m_C_helix"/>
    <property type="match status" value="1"/>
</dbReference>
<dbReference type="Proteomes" id="UP001215280">
    <property type="component" value="Unassembled WGS sequence"/>
</dbReference>
<dbReference type="InterPro" id="IPR045237">
    <property type="entry name" value="COPS7/eIF3m"/>
</dbReference>
<dbReference type="SMART" id="SM00088">
    <property type="entry name" value="PINT"/>
    <property type="match status" value="1"/>
</dbReference>
<keyword evidence="2 5" id="KW-0963">Cytoplasm</keyword>
<dbReference type="AlphaFoldDB" id="A0AAD7JST1"/>
<comment type="similarity">
    <text evidence="1">Belongs to the CSN7/EIF3M family. CSN7 subfamily.</text>
</comment>